<protein>
    <submittedName>
        <fullName evidence="5">ABC transporter</fullName>
    </submittedName>
</protein>
<dbReference type="InterPro" id="IPR017871">
    <property type="entry name" value="ABC_transporter-like_CS"/>
</dbReference>
<dbReference type="Pfam" id="PF00005">
    <property type="entry name" value="ABC_tran"/>
    <property type="match status" value="1"/>
</dbReference>
<dbReference type="PROSITE" id="PS00211">
    <property type="entry name" value="ABC_TRANSPORTER_1"/>
    <property type="match status" value="1"/>
</dbReference>
<dbReference type="Proteomes" id="UP000192872">
    <property type="component" value="Unassembled WGS sequence"/>
</dbReference>
<dbReference type="AlphaFoldDB" id="A0A1W9HY91"/>
<gene>
    <name evidence="5" type="ORF">A4S15_08635</name>
</gene>
<name>A0A1W9HY91_9HYPH</name>
<dbReference type="SUPFAM" id="SSF52540">
    <property type="entry name" value="P-loop containing nucleoside triphosphate hydrolases"/>
    <property type="match status" value="1"/>
</dbReference>
<keyword evidence="3" id="KW-0067">ATP-binding</keyword>
<dbReference type="InterPro" id="IPR003439">
    <property type="entry name" value="ABC_transporter-like_ATP-bd"/>
</dbReference>
<dbReference type="RefSeq" id="WP_376801523.1">
    <property type="nucleotide sequence ID" value="NZ_DBNB01000021.1"/>
</dbReference>
<dbReference type="SMART" id="SM00382">
    <property type="entry name" value="AAA"/>
    <property type="match status" value="1"/>
</dbReference>
<dbReference type="STRING" id="1827387.A4S15_08635"/>
<dbReference type="GO" id="GO:0005524">
    <property type="term" value="F:ATP binding"/>
    <property type="evidence" value="ECO:0007669"/>
    <property type="project" value="UniProtKB-KW"/>
</dbReference>
<dbReference type="GO" id="GO:0016887">
    <property type="term" value="F:ATP hydrolysis activity"/>
    <property type="evidence" value="ECO:0007669"/>
    <property type="project" value="InterPro"/>
</dbReference>
<dbReference type="CDD" id="cd03214">
    <property type="entry name" value="ABC_Iron-Siderophores_B12_Hemin"/>
    <property type="match status" value="1"/>
</dbReference>
<accession>A0A1W9HY91</accession>
<dbReference type="Gene3D" id="3.40.50.300">
    <property type="entry name" value="P-loop containing nucleotide triphosphate hydrolases"/>
    <property type="match status" value="1"/>
</dbReference>
<dbReference type="InterPro" id="IPR027417">
    <property type="entry name" value="P-loop_NTPase"/>
</dbReference>
<reference evidence="5 6" key="1">
    <citation type="journal article" date="2017" name="Water Res.">
        <title>Comammox in drinking water systems.</title>
        <authorList>
            <person name="Wang Y."/>
            <person name="Ma L."/>
            <person name="Mao Y."/>
            <person name="Jiang X."/>
            <person name="Xia Y."/>
            <person name="Yu K."/>
            <person name="Li B."/>
            <person name="Zhang T."/>
        </authorList>
    </citation>
    <scope>NUCLEOTIDE SEQUENCE [LARGE SCALE GENOMIC DNA]</scope>
    <source>
        <strain evidence="5">SG_bin8</strain>
    </source>
</reference>
<feature type="domain" description="ABC transporter" evidence="4">
    <location>
        <begin position="2"/>
        <end position="228"/>
    </location>
</feature>
<dbReference type="PROSITE" id="PS50893">
    <property type="entry name" value="ABC_TRANSPORTER_2"/>
    <property type="match status" value="1"/>
</dbReference>
<dbReference type="PANTHER" id="PTHR42794">
    <property type="entry name" value="HEMIN IMPORT ATP-BINDING PROTEIN HMUV"/>
    <property type="match status" value="1"/>
</dbReference>
<evidence type="ECO:0000259" key="4">
    <source>
        <dbReference type="PROSITE" id="PS50893"/>
    </source>
</evidence>
<evidence type="ECO:0000256" key="3">
    <source>
        <dbReference type="ARBA" id="ARBA00022840"/>
    </source>
</evidence>
<evidence type="ECO:0000313" key="5">
    <source>
        <dbReference type="EMBL" id="OQW52211.1"/>
    </source>
</evidence>
<sequence length="248" mass="26166">MLKAEGLGVRYGRLIALSDVDLIARPGEILAVIGANGSGKSSLLKALAGFVPSSGSITLEALTGTAPHIGYMPQDIGVRAALSVVETVLLGRLKQLHYRVGEADLAAAGSALERLGIAHLATRPLGALSGGQRQLVFLAQVMASDPQFLFLDEPVSALDIRNQLQVMETVRSLTREHGLTTLTILHDLNLAARFADRIAVLKEGRLLACAAPREALSQKTLEQAFSIEAALGEGVEGHMLIEALRPVG</sequence>
<evidence type="ECO:0000256" key="2">
    <source>
        <dbReference type="ARBA" id="ARBA00022741"/>
    </source>
</evidence>
<evidence type="ECO:0000313" key="6">
    <source>
        <dbReference type="Proteomes" id="UP000192872"/>
    </source>
</evidence>
<proteinExistence type="inferred from homology"/>
<comment type="caution">
    <text evidence="5">The sequence shown here is derived from an EMBL/GenBank/DDBJ whole genome shotgun (WGS) entry which is preliminary data.</text>
</comment>
<dbReference type="EMBL" id="LWDL01000015">
    <property type="protein sequence ID" value="OQW52211.1"/>
    <property type="molecule type" value="Genomic_DNA"/>
</dbReference>
<organism evidence="5 6">
    <name type="scientific">Candidatus Raskinella chloraquaticus</name>
    <dbReference type="NCBI Taxonomy" id="1951219"/>
    <lineage>
        <taxon>Bacteria</taxon>
        <taxon>Pseudomonadati</taxon>
        <taxon>Pseudomonadota</taxon>
        <taxon>Alphaproteobacteria</taxon>
        <taxon>Hyphomicrobiales</taxon>
        <taxon>Phreatobacteraceae</taxon>
        <taxon>Candidatus Raskinella</taxon>
    </lineage>
</organism>
<dbReference type="PANTHER" id="PTHR42794:SF2">
    <property type="entry name" value="ABC TRANSPORTER ATP-BINDING PROTEIN"/>
    <property type="match status" value="1"/>
</dbReference>
<comment type="similarity">
    <text evidence="1">Belongs to the ABC transporter superfamily.</text>
</comment>
<keyword evidence="2" id="KW-0547">Nucleotide-binding</keyword>
<evidence type="ECO:0000256" key="1">
    <source>
        <dbReference type="ARBA" id="ARBA00005417"/>
    </source>
</evidence>
<dbReference type="InterPro" id="IPR003593">
    <property type="entry name" value="AAA+_ATPase"/>
</dbReference>